<name>A0A6H5FVU5_9HEMI</name>
<dbReference type="AlphaFoldDB" id="A0A6H5FVU5"/>
<accession>A0A6H5FVU5</accession>
<organism evidence="1 2">
    <name type="scientific">Nesidiocoris tenuis</name>
    <dbReference type="NCBI Taxonomy" id="355587"/>
    <lineage>
        <taxon>Eukaryota</taxon>
        <taxon>Metazoa</taxon>
        <taxon>Ecdysozoa</taxon>
        <taxon>Arthropoda</taxon>
        <taxon>Hexapoda</taxon>
        <taxon>Insecta</taxon>
        <taxon>Pterygota</taxon>
        <taxon>Neoptera</taxon>
        <taxon>Paraneoptera</taxon>
        <taxon>Hemiptera</taxon>
        <taxon>Heteroptera</taxon>
        <taxon>Panheteroptera</taxon>
        <taxon>Cimicomorpha</taxon>
        <taxon>Miridae</taxon>
        <taxon>Dicyphina</taxon>
        <taxon>Nesidiocoris</taxon>
    </lineage>
</organism>
<dbReference type="EMBL" id="CADCXU010000680">
    <property type="protein sequence ID" value="CAA9993526.1"/>
    <property type="molecule type" value="Genomic_DNA"/>
</dbReference>
<proteinExistence type="predicted"/>
<protein>
    <submittedName>
        <fullName evidence="1">Uncharacterized protein</fullName>
    </submittedName>
</protein>
<keyword evidence="2" id="KW-1185">Reference proteome</keyword>
<dbReference type="Proteomes" id="UP000479000">
    <property type="component" value="Unassembled WGS sequence"/>
</dbReference>
<evidence type="ECO:0000313" key="1">
    <source>
        <dbReference type="EMBL" id="CAA9993526.1"/>
    </source>
</evidence>
<sequence length="51" mass="6340">MPPVGYVLRYRHRLQIEQFLYRQIGDCQLRWYGTDLYWQQCTRWVPGHPSK</sequence>
<gene>
    <name evidence="1" type="ORF">NTEN_LOCUS464</name>
</gene>
<evidence type="ECO:0000313" key="2">
    <source>
        <dbReference type="Proteomes" id="UP000479000"/>
    </source>
</evidence>
<reference evidence="1 2" key="1">
    <citation type="submission" date="2020-02" db="EMBL/GenBank/DDBJ databases">
        <authorList>
            <person name="Ferguson B K."/>
        </authorList>
    </citation>
    <scope>NUCLEOTIDE SEQUENCE [LARGE SCALE GENOMIC DNA]</scope>
</reference>
<feature type="non-terminal residue" evidence="1">
    <location>
        <position position="51"/>
    </location>
</feature>